<dbReference type="OrthoDB" id="5858947at2759"/>
<evidence type="ECO:0000313" key="2">
    <source>
        <dbReference type="EMBL" id="VDK23803.1"/>
    </source>
</evidence>
<protein>
    <recommendedName>
        <fullName evidence="4">Myosin tail domain-containing protein</fullName>
    </recommendedName>
</protein>
<dbReference type="Proteomes" id="UP000267096">
    <property type="component" value="Unassembled WGS sequence"/>
</dbReference>
<accession>A0A3P6P464</accession>
<sequence length="224" mass="26272">MDHANKANADSMKSLKRYTEQVREIQLQVRDSHQRNIFEDVEKQNSDNIFRMISSRSHLKIEEEQRQRDEMKEQYYAAEKRATILESEKEELAASCDQAERARKQAELDASDGREQANDLIAQVNSLNATKRRMEGELQAIHADLDETLNEYRASEESSKKAMAEAERLAEEVRKEQEHVTQVERLRVSIEAQIKELQVRNSHFIYYSKKRTQPNRSHTHEISL</sequence>
<name>A0A3P6P464_ANISI</name>
<evidence type="ECO:0000256" key="1">
    <source>
        <dbReference type="SAM" id="Coils"/>
    </source>
</evidence>
<organism evidence="2 3">
    <name type="scientific">Anisakis simplex</name>
    <name type="common">Herring worm</name>
    <dbReference type="NCBI Taxonomy" id="6269"/>
    <lineage>
        <taxon>Eukaryota</taxon>
        <taxon>Metazoa</taxon>
        <taxon>Ecdysozoa</taxon>
        <taxon>Nematoda</taxon>
        <taxon>Chromadorea</taxon>
        <taxon>Rhabditida</taxon>
        <taxon>Spirurina</taxon>
        <taxon>Ascaridomorpha</taxon>
        <taxon>Ascaridoidea</taxon>
        <taxon>Anisakidae</taxon>
        <taxon>Anisakis</taxon>
        <taxon>Anisakis simplex complex</taxon>
    </lineage>
</organism>
<gene>
    <name evidence="2" type="ORF">ASIM_LOCUS4418</name>
</gene>
<proteinExistence type="predicted"/>
<evidence type="ECO:0000313" key="3">
    <source>
        <dbReference type="Proteomes" id="UP000267096"/>
    </source>
</evidence>
<evidence type="ECO:0008006" key="4">
    <source>
        <dbReference type="Google" id="ProtNLM"/>
    </source>
</evidence>
<feature type="coiled-coil region" evidence="1">
    <location>
        <begin position="61"/>
        <end position="200"/>
    </location>
</feature>
<dbReference type="AlphaFoldDB" id="A0A3P6P464"/>
<dbReference type="EMBL" id="UYRR01007664">
    <property type="protein sequence ID" value="VDK23803.1"/>
    <property type="molecule type" value="Genomic_DNA"/>
</dbReference>
<keyword evidence="3" id="KW-1185">Reference proteome</keyword>
<keyword evidence="1" id="KW-0175">Coiled coil</keyword>
<dbReference type="Gene3D" id="1.20.5.370">
    <property type="match status" value="2"/>
</dbReference>
<dbReference type="InterPro" id="IPR014751">
    <property type="entry name" value="XRCC4-like_C"/>
</dbReference>
<reference evidence="2 3" key="1">
    <citation type="submission" date="2018-11" db="EMBL/GenBank/DDBJ databases">
        <authorList>
            <consortium name="Pathogen Informatics"/>
        </authorList>
    </citation>
    <scope>NUCLEOTIDE SEQUENCE [LARGE SCALE GENOMIC DNA]</scope>
</reference>